<feature type="compositionally biased region" description="Basic and acidic residues" evidence="1">
    <location>
        <begin position="148"/>
        <end position="160"/>
    </location>
</feature>
<accession>A0A3P7LX01</accession>
<dbReference type="EMBL" id="UYRU01049854">
    <property type="protein sequence ID" value="VDN10741.1"/>
    <property type="molecule type" value="Genomic_DNA"/>
</dbReference>
<proteinExistence type="predicted"/>
<feature type="region of interest" description="Disordered" evidence="1">
    <location>
        <begin position="135"/>
        <end position="164"/>
    </location>
</feature>
<gene>
    <name evidence="2" type="ORF">DILT_LOCUS6572</name>
</gene>
<name>A0A3P7LX01_DIBLA</name>
<feature type="compositionally biased region" description="Polar residues" evidence="1">
    <location>
        <begin position="135"/>
        <end position="147"/>
    </location>
</feature>
<protein>
    <submittedName>
        <fullName evidence="2">Uncharacterized protein</fullName>
    </submittedName>
</protein>
<keyword evidence="3" id="KW-1185">Reference proteome</keyword>
<evidence type="ECO:0000256" key="1">
    <source>
        <dbReference type="SAM" id="MobiDB-lite"/>
    </source>
</evidence>
<organism evidence="2 3">
    <name type="scientific">Dibothriocephalus latus</name>
    <name type="common">Fish tapeworm</name>
    <name type="synonym">Diphyllobothrium latum</name>
    <dbReference type="NCBI Taxonomy" id="60516"/>
    <lineage>
        <taxon>Eukaryota</taxon>
        <taxon>Metazoa</taxon>
        <taxon>Spiralia</taxon>
        <taxon>Lophotrochozoa</taxon>
        <taxon>Platyhelminthes</taxon>
        <taxon>Cestoda</taxon>
        <taxon>Eucestoda</taxon>
        <taxon>Diphyllobothriidea</taxon>
        <taxon>Diphyllobothriidae</taxon>
        <taxon>Dibothriocephalus</taxon>
    </lineage>
</organism>
<evidence type="ECO:0000313" key="3">
    <source>
        <dbReference type="Proteomes" id="UP000281553"/>
    </source>
</evidence>
<reference evidence="2 3" key="1">
    <citation type="submission" date="2018-11" db="EMBL/GenBank/DDBJ databases">
        <authorList>
            <consortium name="Pathogen Informatics"/>
        </authorList>
    </citation>
    <scope>NUCLEOTIDE SEQUENCE [LARGE SCALE GENOMIC DNA]</scope>
</reference>
<evidence type="ECO:0000313" key="2">
    <source>
        <dbReference type="EMBL" id="VDN10741.1"/>
    </source>
</evidence>
<dbReference type="Proteomes" id="UP000281553">
    <property type="component" value="Unassembled WGS sequence"/>
</dbReference>
<sequence>MLISFGKIDSPAGDQELCQEFLLRTFFEQVAKGNEDHENIFREPLKIATDFLLRIAYEANASFGDYNKLWRHSGQPLLQACIRSHLMHDYNYLVYDNNYAESTRRHGSRDNAVSVETLSTWRVFFENKTSEQSLSANTFTDNDSVQRTNEELPIDHDSGKRPSPLQQMLEDSLLSYNTFGSLRVS</sequence>
<dbReference type="AlphaFoldDB" id="A0A3P7LX01"/>